<dbReference type="InterPro" id="IPR038765">
    <property type="entry name" value="Papain-like_cys_pep_sf"/>
</dbReference>
<sequence length="770" mass="87022">VEVIDLLCDILALALQNQNNSTAEYFSALQKTLLLNIGSPPLVSVDLKLCKIPPLIGRLIISWNYKMVKKNNNVHSKGKNPKTTKDESKMGDEMKKQKIVEKVDTKTKKEIANMWQKLDATQKAEYETKTHSTNASNKGCLKIGTRCSPKDIKDTINCGKLSHSMCRFLVDKLNPAESSIVLHGKTFKIYVDDFVRIMGVKDGGEEVDFTRSMDDQHIVKIMVGTEEASDFFKVGFVMYALCTLLCPTTSVYVNLKYLLPLRDSKAIARKNWATHGSVLVDRSVLPLTVWGKVETKKMKKWLQKRGGFESDKVVVMKTEYGGLGDDAKTMTHFAEELSSIKKDVATLVATVARMDESLSKIMSELSSKNEEKERTLRTPCPHELEVKLNKEDDNMFNMGSDGGQKDLGNAKPPKSRPNKEDATPNEQDDNVKGFATVDKTLAPSVEVIRERKHAKQPQNEDKMGHNDVKSLFLENCSSTSTRDPIVTRATAIRKPGPHKRTPYEDINALKAKANAKTRQVITHERIMKRLSVGPFRMSNDISEDDRDLLSFAFCCNPLDPKVWSELLVDTGVVAIDRHHFGSLAPGSPLFDDEGAKFVRPSDRMTSCARTHKLCRLARFNGRLKDCMQIYIPMHDDVIGHWYLLVCDIFHKKAEIWDSLPDGRHNKKRENDCHISYDSNVQRMQLAIELLRNEKNQLRDAIICEALKLMENGSNFMAKGNKTGNVEVKDKDVADVTVRKKRVYIRKQKKSAVTIPETRTGRGQPRPRIRT</sequence>
<name>A0A5H2XU36_PRUDU</name>
<evidence type="ECO:0000256" key="2">
    <source>
        <dbReference type="ARBA" id="ARBA00022670"/>
    </source>
</evidence>
<dbReference type="InterPro" id="IPR003653">
    <property type="entry name" value="Peptidase_C48_C"/>
</dbReference>
<accession>A0A5H2XU36</accession>
<proteinExistence type="inferred from homology"/>
<evidence type="ECO:0000313" key="6">
    <source>
        <dbReference type="EMBL" id="BBN70212.1"/>
    </source>
</evidence>
<dbReference type="Pfam" id="PF02902">
    <property type="entry name" value="Peptidase_C48"/>
    <property type="match status" value="1"/>
</dbReference>
<dbReference type="PANTHER" id="PTHR34835">
    <property type="entry name" value="OS07G0283600 PROTEIN-RELATED"/>
    <property type="match status" value="1"/>
</dbReference>
<dbReference type="PANTHER" id="PTHR34835:SF34">
    <property type="entry name" value="OS08G0555500 PROTEIN"/>
    <property type="match status" value="1"/>
</dbReference>
<dbReference type="GO" id="GO:0006508">
    <property type="term" value="P:proteolysis"/>
    <property type="evidence" value="ECO:0007669"/>
    <property type="project" value="UniProtKB-KW"/>
</dbReference>
<keyword evidence="2" id="KW-0645">Protease</keyword>
<feature type="region of interest" description="Disordered" evidence="4">
    <location>
        <begin position="72"/>
        <end position="91"/>
    </location>
</feature>
<dbReference type="EMBL" id="AP021783">
    <property type="protein sequence ID" value="BBN70212.1"/>
    <property type="molecule type" value="Genomic_DNA"/>
</dbReference>
<evidence type="ECO:0000259" key="5">
    <source>
        <dbReference type="Pfam" id="PF02902"/>
    </source>
</evidence>
<keyword evidence="3" id="KW-0378">Hydrolase</keyword>
<evidence type="ECO:0000256" key="4">
    <source>
        <dbReference type="SAM" id="MobiDB-lite"/>
    </source>
</evidence>
<dbReference type="AlphaFoldDB" id="A0A5H2XU36"/>
<evidence type="ECO:0000256" key="3">
    <source>
        <dbReference type="ARBA" id="ARBA00022801"/>
    </source>
</evidence>
<organism evidence="6">
    <name type="scientific">Prunus dulcis</name>
    <name type="common">Almond</name>
    <name type="synonym">Amygdalus dulcis</name>
    <dbReference type="NCBI Taxonomy" id="3755"/>
    <lineage>
        <taxon>Eukaryota</taxon>
        <taxon>Viridiplantae</taxon>
        <taxon>Streptophyta</taxon>
        <taxon>Embryophyta</taxon>
        <taxon>Tracheophyta</taxon>
        <taxon>Spermatophyta</taxon>
        <taxon>Magnoliopsida</taxon>
        <taxon>eudicotyledons</taxon>
        <taxon>Gunneridae</taxon>
        <taxon>Pentapetalae</taxon>
        <taxon>rosids</taxon>
        <taxon>fabids</taxon>
        <taxon>Rosales</taxon>
        <taxon>Rosaceae</taxon>
        <taxon>Amygdaloideae</taxon>
        <taxon>Amygdaleae</taxon>
        <taxon>Prunus</taxon>
    </lineage>
</organism>
<dbReference type="Gene3D" id="3.40.395.10">
    <property type="entry name" value="Adenoviral Proteinase, Chain A"/>
    <property type="match status" value="1"/>
</dbReference>
<comment type="similarity">
    <text evidence="1">Belongs to the peptidase C48 family.</text>
</comment>
<feature type="region of interest" description="Disordered" evidence="4">
    <location>
        <begin position="748"/>
        <end position="770"/>
    </location>
</feature>
<feature type="region of interest" description="Disordered" evidence="4">
    <location>
        <begin position="390"/>
        <end position="433"/>
    </location>
</feature>
<evidence type="ECO:0000256" key="1">
    <source>
        <dbReference type="ARBA" id="ARBA00005234"/>
    </source>
</evidence>
<gene>
    <name evidence="6" type="ORF">Prudu_1446S001800</name>
</gene>
<dbReference type="GO" id="GO:0008234">
    <property type="term" value="F:cysteine-type peptidase activity"/>
    <property type="evidence" value="ECO:0007669"/>
    <property type="project" value="InterPro"/>
</dbReference>
<protein>
    <recommendedName>
        <fullName evidence="5">Ubiquitin-like protease family profile domain-containing protein</fullName>
    </recommendedName>
</protein>
<dbReference type="SUPFAM" id="SSF54001">
    <property type="entry name" value="Cysteine proteinases"/>
    <property type="match status" value="1"/>
</dbReference>
<feature type="non-terminal residue" evidence="6">
    <location>
        <position position="1"/>
    </location>
</feature>
<reference evidence="6" key="1">
    <citation type="journal article" date="2019" name="Science">
        <title>Mutation of a bHLH transcription factor allowed almond domestication.</title>
        <authorList>
            <person name="Sanchez-Perez R."/>
            <person name="Pavan S."/>
            <person name="Mazzeo R."/>
            <person name="Moldovan C."/>
            <person name="Aiese Cigliano R."/>
            <person name="Del Cueto J."/>
            <person name="Ricciardi F."/>
            <person name="Lotti C."/>
            <person name="Ricciardi L."/>
            <person name="Dicenta F."/>
            <person name="Lopez-Marques R.L."/>
            <person name="Lindberg Moller B."/>
        </authorList>
    </citation>
    <scope>NUCLEOTIDE SEQUENCE</scope>
</reference>
<feature type="domain" description="Ubiquitin-like protease family profile" evidence="5">
    <location>
        <begin position="623"/>
        <end position="669"/>
    </location>
</feature>